<feature type="transmembrane region" description="Helical" evidence="5">
    <location>
        <begin position="267"/>
        <end position="285"/>
    </location>
</feature>
<keyword evidence="2 5" id="KW-0812">Transmembrane</keyword>
<dbReference type="EMBL" id="JACRSW010000031">
    <property type="protein sequence ID" value="MBC8557761.1"/>
    <property type="molecule type" value="Genomic_DNA"/>
</dbReference>
<keyword evidence="8" id="KW-1185">Reference proteome</keyword>
<reference evidence="7 8" key="1">
    <citation type="submission" date="2020-08" db="EMBL/GenBank/DDBJ databases">
        <title>Genome public.</title>
        <authorList>
            <person name="Liu C."/>
            <person name="Sun Q."/>
        </authorList>
    </citation>
    <scope>NUCLEOTIDE SEQUENCE [LARGE SCALE GENOMIC DNA]</scope>
    <source>
        <strain evidence="7 8">BX3</strain>
    </source>
</reference>
<protein>
    <submittedName>
        <fullName evidence="7">O-antigen ligase family protein</fullName>
    </submittedName>
</protein>
<feature type="transmembrane region" description="Helical" evidence="5">
    <location>
        <begin position="549"/>
        <end position="569"/>
    </location>
</feature>
<keyword evidence="3 5" id="KW-1133">Transmembrane helix</keyword>
<dbReference type="Proteomes" id="UP000637513">
    <property type="component" value="Unassembled WGS sequence"/>
</dbReference>
<accession>A0ABR7MVE0</accession>
<evidence type="ECO:0000259" key="6">
    <source>
        <dbReference type="Pfam" id="PF04932"/>
    </source>
</evidence>
<keyword evidence="7" id="KW-0436">Ligase</keyword>
<feature type="transmembrane region" description="Helical" evidence="5">
    <location>
        <begin position="575"/>
        <end position="591"/>
    </location>
</feature>
<evidence type="ECO:0000256" key="4">
    <source>
        <dbReference type="ARBA" id="ARBA00023136"/>
    </source>
</evidence>
<feature type="transmembrane region" description="Helical" evidence="5">
    <location>
        <begin position="158"/>
        <end position="175"/>
    </location>
</feature>
<evidence type="ECO:0000256" key="1">
    <source>
        <dbReference type="ARBA" id="ARBA00004141"/>
    </source>
</evidence>
<feature type="transmembrane region" description="Helical" evidence="5">
    <location>
        <begin position="16"/>
        <end position="37"/>
    </location>
</feature>
<dbReference type="PANTHER" id="PTHR37422">
    <property type="entry name" value="TEICHURONIC ACID BIOSYNTHESIS PROTEIN TUAE"/>
    <property type="match status" value="1"/>
</dbReference>
<name>A0ABR7MVE0_9FIRM</name>
<feature type="transmembrane region" description="Helical" evidence="5">
    <location>
        <begin position="219"/>
        <end position="236"/>
    </location>
</feature>
<dbReference type="InterPro" id="IPR007016">
    <property type="entry name" value="O-antigen_ligase-rel_domated"/>
</dbReference>
<feature type="transmembrane region" description="Helical" evidence="5">
    <location>
        <begin position="523"/>
        <end position="542"/>
    </location>
</feature>
<comment type="subcellular location">
    <subcellularLocation>
        <location evidence="1">Membrane</location>
        <topology evidence="1">Multi-pass membrane protein</topology>
    </subcellularLocation>
</comment>
<evidence type="ECO:0000313" key="8">
    <source>
        <dbReference type="Proteomes" id="UP000637513"/>
    </source>
</evidence>
<gene>
    <name evidence="7" type="ORF">H8700_08575</name>
</gene>
<proteinExistence type="predicted"/>
<feature type="transmembrane region" description="Helical" evidence="5">
    <location>
        <begin position="64"/>
        <end position="83"/>
    </location>
</feature>
<organism evidence="7 8">
    <name type="scientific">Jutongia hominis</name>
    <dbReference type="NCBI Taxonomy" id="2763664"/>
    <lineage>
        <taxon>Bacteria</taxon>
        <taxon>Bacillati</taxon>
        <taxon>Bacillota</taxon>
        <taxon>Clostridia</taxon>
        <taxon>Lachnospirales</taxon>
        <taxon>Lachnospiraceae</taxon>
        <taxon>Jutongia</taxon>
    </lineage>
</organism>
<evidence type="ECO:0000256" key="2">
    <source>
        <dbReference type="ARBA" id="ARBA00022692"/>
    </source>
</evidence>
<evidence type="ECO:0000256" key="5">
    <source>
        <dbReference type="SAM" id="Phobius"/>
    </source>
</evidence>
<feature type="transmembrane region" description="Helical" evidence="5">
    <location>
        <begin position="290"/>
        <end position="309"/>
    </location>
</feature>
<dbReference type="RefSeq" id="WP_249305112.1">
    <property type="nucleotide sequence ID" value="NZ_JACRSW010000031.1"/>
</dbReference>
<evidence type="ECO:0000256" key="3">
    <source>
        <dbReference type="ARBA" id="ARBA00022989"/>
    </source>
</evidence>
<feature type="transmembrane region" description="Helical" evidence="5">
    <location>
        <begin position="241"/>
        <end position="261"/>
    </location>
</feature>
<feature type="domain" description="O-antigen ligase-related" evidence="6">
    <location>
        <begin position="449"/>
        <end position="527"/>
    </location>
</feature>
<keyword evidence="4 5" id="KW-0472">Membrane</keyword>
<dbReference type="GO" id="GO:0016874">
    <property type="term" value="F:ligase activity"/>
    <property type="evidence" value="ECO:0007669"/>
    <property type="project" value="UniProtKB-KW"/>
</dbReference>
<feature type="transmembrane region" description="Helical" evidence="5">
    <location>
        <begin position="95"/>
        <end position="117"/>
    </location>
</feature>
<comment type="caution">
    <text evidence="7">The sequence shown here is derived from an EMBL/GenBank/DDBJ whole genome shotgun (WGS) entry which is preliminary data.</text>
</comment>
<dbReference type="Pfam" id="PF04932">
    <property type="entry name" value="Wzy_C"/>
    <property type="match status" value="1"/>
</dbReference>
<sequence>MAKEKNTKNTAEPKFPLIYLVPLIAVLAIIPLIVHMYKYDTGLTKYASFQGPSTTYDFFLHSKMTWLLFILALCIFILAYMIFAAEIPAVWNKQLLPLVIYCALTFISALASTDIGYSFSGIYEQFESVWILMGYGILVYYAFYVISSEAALKRLMPWFVGGIVVMGVIGILQALSHDLYSYRWFQKLFIVPSNATQNFKFKFNFEPGRVYLSLYNPNYVGFYVALVVPVLLALLLHTKKILFKIGYGLLALVMLFCLFASQSRAGIVALIISCFIMLLCMRRVFLKNWLVTTITIGLVAVVFIGVNVMNHGILIDRMKSMFSTSAETHPLESILTGEDVTVTYNKQTLHITTTTDDDENTTFTLKDSSNKNVAYSEKEDSIVITDTRFPFTLTAINEQKFKGFGVKIDDKTWYFSNRLKQGDSRYYAKGAGSSLVLLTNHEKSLKFLEEHYHFANMRGYIWARTLPLLKKYFFLGSGPDTFTIAFPNDDFVGLYNSGHDQEIISRPHCMYLQIAVQTGVPSLIAFLIFFGWYIISSLRLYWKQSYESYMSKIGVGILASVIGYLILALTNDSCIAVSPIFWVLTGIGLAINRQLKKASVHAS</sequence>
<dbReference type="InterPro" id="IPR051533">
    <property type="entry name" value="WaaL-like"/>
</dbReference>
<evidence type="ECO:0000313" key="7">
    <source>
        <dbReference type="EMBL" id="MBC8557761.1"/>
    </source>
</evidence>
<dbReference type="PANTHER" id="PTHR37422:SF13">
    <property type="entry name" value="LIPOPOLYSACCHARIDE BIOSYNTHESIS PROTEIN PA4999-RELATED"/>
    <property type="match status" value="1"/>
</dbReference>
<feature type="transmembrane region" description="Helical" evidence="5">
    <location>
        <begin position="129"/>
        <end position="146"/>
    </location>
</feature>